<feature type="compositionally biased region" description="Basic and acidic residues" evidence="1">
    <location>
        <begin position="17"/>
        <end position="34"/>
    </location>
</feature>
<feature type="region of interest" description="Disordered" evidence="1">
    <location>
        <begin position="1"/>
        <end position="34"/>
    </location>
</feature>
<evidence type="ECO:0000313" key="3">
    <source>
        <dbReference type="Proteomes" id="UP000639772"/>
    </source>
</evidence>
<dbReference type="AlphaFoldDB" id="A0A835RA97"/>
<reference evidence="2 3" key="1">
    <citation type="journal article" date="2020" name="Nat. Food">
        <title>A phased Vanilla planifolia genome enables genetic improvement of flavour and production.</title>
        <authorList>
            <person name="Hasing T."/>
            <person name="Tang H."/>
            <person name="Brym M."/>
            <person name="Khazi F."/>
            <person name="Huang T."/>
            <person name="Chambers A.H."/>
        </authorList>
    </citation>
    <scope>NUCLEOTIDE SEQUENCE [LARGE SCALE GENOMIC DNA]</scope>
    <source>
        <tissue evidence="2">Leaf</tissue>
    </source>
</reference>
<dbReference type="Proteomes" id="UP000639772">
    <property type="component" value="Unassembled WGS sequence"/>
</dbReference>
<comment type="caution">
    <text evidence="2">The sequence shown here is derived from an EMBL/GenBank/DDBJ whole genome shotgun (WGS) entry which is preliminary data.</text>
</comment>
<name>A0A835RA97_VANPL</name>
<organism evidence="2 3">
    <name type="scientific">Vanilla planifolia</name>
    <name type="common">Vanilla</name>
    <dbReference type="NCBI Taxonomy" id="51239"/>
    <lineage>
        <taxon>Eukaryota</taxon>
        <taxon>Viridiplantae</taxon>
        <taxon>Streptophyta</taxon>
        <taxon>Embryophyta</taxon>
        <taxon>Tracheophyta</taxon>
        <taxon>Spermatophyta</taxon>
        <taxon>Magnoliopsida</taxon>
        <taxon>Liliopsida</taxon>
        <taxon>Asparagales</taxon>
        <taxon>Orchidaceae</taxon>
        <taxon>Vanilloideae</taxon>
        <taxon>Vanilleae</taxon>
        <taxon>Vanilla</taxon>
    </lineage>
</organism>
<proteinExistence type="predicted"/>
<protein>
    <submittedName>
        <fullName evidence="2">Uncharacterized protein</fullName>
    </submittedName>
</protein>
<accession>A0A835RA97</accession>
<gene>
    <name evidence="2" type="ORF">HPP92_010742</name>
</gene>
<sequence>MELKSKRAKGNGIGTWKWDKTMREEEGREKDRQLGRRTCLESSAVFVYNS</sequence>
<dbReference type="EMBL" id="JADCNM010000005">
    <property type="protein sequence ID" value="KAG0482658.1"/>
    <property type="molecule type" value="Genomic_DNA"/>
</dbReference>
<evidence type="ECO:0000313" key="2">
    <source>
        <dbReference type="EMBL" id="KAG0482658.1"/>
    </source>
</evidence>
<evidence type="ECO:0000256" key="1">
    <source>
        <dbReference type="SAM" id="MobiDB-lite"/>
    </source>
</evidence>